<dbReference type="AlphaFoldDB" id="A0A2P5FH79"/>
<evidence type="ECO:0000256" key="1">
    <source>
        <dbReference type="SAM" id="MobiDB-lite"/>
    </source>
</evidence>
<dbReference type="Proteomes" id="UP000237000">
    <property type="component" value="Unassembled WGS sequence"/>
</dbReference>
<evidence type="ECO:0000313" key="2">
    <source>
        <dbReference type="EMBL" id="PON97144.1"/>
    </source>
</evidence>
<organism evidence="2 3">
    <name type="scientific">Trema orientale</name>
    <name type="common">Charcoal tree</name>
    <name type="synonym">Celtis orientalis</name>
    <dbReference type="NCBI Taxonomy" id="63057"/>
    <lineage>
        <taxon>Eukaryota</taxon>
        <taxon>Viridiplantae</taxon>
        <taxon>Streptophyta</taxon>
        <taxon>Embryophyta</taxon>
        <taxon>Tracheophyta</taxon>
        <taxon>Spermatophyta</taxon>
        <taxon>Magnoliopsida</taxon>
        <taxon>eudicotyledons</taxon>
        <taxon>Gunneridae</taxon>
        <taxon>Pentapetalae</taxon>
        <taxon>rosids</taxon>
        <taxon>fabids</taxon>
        <taxon>Rosales</taxon>
        <taxon>Cannabaceae</taxon>
        <taxon>Trema</taxon>
    </lineage>
</organism>
<feature type="compositionally biased region" description="Low complexity" evidence="1">
    <location>
        <begin position="115"/>
        <end position="127"/>
    </location>
</feature>
<dbReference type="EMBL" id="JXTC01000034">
    <property type="protein sequence ID" value="PON97144.1"/>
    <property type="molecule type" value="Genomic_DNA"/>
</dbReference>
<keyword evidence="3" id="KW-1185">Reference proteome</keyword>
<reference evidence="3" key="1">
    <citation type="submission" date="2016-06" db="EMBL/GenBank/DDBJ databases">
        <title>Parallel loss of symbiosis genes in relatives of nitrogen-fixing non-legume Parasponia.</title>
        <authorList>
            <person name="Van Velzen R."/>
            <person name="Holmer R."/>
            <person name="Bu F."/>
            <person name="Rutten L."/>
            <person name="Van Zeijl A."/>
            <person name="Liu W."/>
            <person name="Santuari L."/>
            <person name="Cao Q."/>
            <person name="Sharma T."/>
            <person name="Shen D."/>
            <person name="Roswanjaya Y."/>
            <person name="Wardhani T."/>
            <person name="Kalhor M.S."/>
            <person name="Jansen J."/>
            <person name="Van den Hoogen J."/>
            <person name="Gungor B."/>
            <person name="Hartog M."/>
            <person name="Hontelez J."/>
            <person name="Verver J."/>
            <person name="Yang W.-C."/>
            <person name="Schijlen E."/>
            <person name="Repin R."/>
            <person name="Schilthuizen M."/>
            <person name="Schranz E."/>
            <person name="Heidstra R."/>
            <person name="Miyata K."/>
            <person name="Fedorova E."/>
            <person name="Kohlen W."/>
            <person name="Bisseling T."/>
            <person name="Smit S."/>
            <person name="Geurts R."/>
        </authorList>
    </citation>
    <scope>NUCLEOTIDE SEQUENCE [LARGE SCALE GENOMIC DNA]</scope>
    <source>
        <strain evidence="3">cv. RG33-2</strain>
    </source>
</reference>
<evidence type="ECO:0000313" key="3">
    <source>
        <dbReference type="Proteomes" id="UP000237000"/>
    </source>
</evidence>
<accession>A0A2P5FH79</accession>
<comment type="caution">
    <text evidence="2">The sequence shown here is derived from an EMBL/GenBank/DDBJ whole genome shotgun (WGS) entry which is preliminary data.</text>
</comment>
<protein>
    <submittedName>
        <fullName evidence="2">Uncharacterized protein</fullName>
    </submittedName>
</protein>
<feature type="region of interest" description="Disordered" evidence="1">
    <location>
        <begin position="115"/>
        <end position="152"/>
    </location>
</feature>
<proteinExistence type="predicted"/>
<gene>
    <name evidence="2" type="ORF">TorRG33x02_071940</name>
</gene>
<sequence>MGHRASDCRLPKKKKNEANLVDDITKDVEDISLSTSLLDSIVHLRLRNTGGYQEISAIMTHNSQDLEWPRALIHINLRFGPNFKVLLDTHEYPEGEAVQLPRIVFSAGRSDLQQSLLSRPSTDSSSLKQSGASPRVPRRVLGSLDNPNNSHN</sequence>
<dbReference type="InParanoid" id="A0A2P5FH79"/>
<name>A0A2P5FH79_TREOI</name>